<gene>
    <name evidence="6" type="ORF">GBA63_15770</name>
</gene>
<dbReference type="Gene3D" id="3.40.50.2300">
    <property type="match status" value="1"/>
</dbReference>
<evidence type="ECO:0000313" key="6">
    <source>
        <dbReference type="EMBL" id="QIN83940.1"/>
    </source>
</evidence>
<dbReference type="GO" id="GO:0003677">
    <property type="term" value="F:DNA binding"/>
    <property type="evidence" value="ECO:0007669"/>
    <property type="project" value="UniProtKB-KW"/>
</dbReference>
<feature type="domain" description="HTH luxR-type" evidence="4">
    <location>
        <begin position="151"/>
        <end position="216"/>
    </location>
</feature>
<dbReference type="PANTHER" id="PTHR43214:SF42">
    <property type="entry name" value="TRANSCRIPTIONAL REGULATORY PROTEIN DESR"/>
    <property type="match status" value="1"/>
</dbReference>
<evidence type="ECO:0000256" key="3">
    <source>
        <dbReference type="PROSITE-ProRule" id="PRU00169"/>
    </source>
</evidence>
<dbReference type="EMBL" id="CP045119">
    <property type="protein sequence ID" value="QIN83940.1"/>
    <property type="molecule type" value="Genomic_DNA"/>
</dbReference>
<dbReference type="SUPFAM" id="SSF46894">
    <property type="entry name" value="C-terminal effector domain of the bipartite response regulators"/>
    <property type="match status" value="1"/>
</dbReference>
<dbReference type="InterPro" id="IPR058245">
    <property type="entry name" value="NreC/VraR/RcsB-like_REC"/>
</dbReference>
<organism evidence="6 7">
    <name type="scientific">Rubrobacter tropicus</name>
    <dbReference type="NCBI Taxonomy" id="2653851"/>
    <lineage>
        <taxon>Bacteria</taxon>
        <taxon>Bacillati</taxon>
        <taxon>Actinomycetota</taxon>
        <taxon>Rubrobacteria</taxon>
        <taxon>Rubrobacterales</taxon>
        <taxon>Rubrobacteraceae</taxon>
        <taxon>Rubrobacter</taxon>
    </lineage>
</organism>
<dbReference type="InterPro" id="IPR011006">
    <property type="entry name" value="CheY-like_superfamily"/>
</dbReference>
<dbReference type="PROSITE" id="PS50043">
    <property type="entry name" value="HTH_LUXR_2"/>
    <property type="match status" value="1"/>
</dbReference>
<proteinExistence type="predicted"/>
<feature type="modified residue" description="4-aspartylphosphate" evidence="3">
    <location>
        <position position="62"/>
    </location>
</feature>
<dbReference type="InterPro" id="IPR039420">
    <property type="entry name" value="WalR-like"/>
</dbReference>
<keyword evidence="2" id="KW-0238">DNA-binding</keyword>
<protein>
    <submittedName>
        <fullName evidence="6">Response regulator</fullName>
    </submittedName>
</protein>
<dbReference type="KEGG" id="rub:GBA63_15770"/>
<accession>A0A6G8QBS4</accession>
<dbReference type="CDD" id="cd06170">
    <property type="entry name" value="LuxR_C_like"/>
    <property type="match status" value="1"/>
</dbReference>
<dbReference type="PROSITE" id="PS00622">
    <property type="entry name" value="HTH_LUXR_1"/>
    <property type="match status" value="1"/>
</dbReference>
<dbReference type="Pfam" id="PF00072">
    <property type="entry name" value="Response_reg"/>
    <property type="match status" value="1"/>
</dbReference>
<dbReference type="PROSITE" id="PS50110">
    <property type="entry name" value="RESPONSE_REGULATORY"/>
    <property type="match status" value="1"/>
</dbReference>
<dbReference type="SMART" id="SM00421">
    <property type="entry name" value="HTH_LUXR"/>
    <property type="match status" value="1"/>
</dbReference>
<dbReference type="CDD" id="cd17535">
    <property type="entry name" value="REC_NarL-like"/>
    <property type="match status" value="1"/>
</dbReference>
<keyword evidence="1 3" id="KW-0597">Phosphoprotein</keyword>
<dbReference type="PRINTS" id="PR00038">
    <property type="entry name" value="HTHLUXR"/>
</dbReference>
<dbReference type="Pfam" id="PF00196">
    <property type="entry name" value="GerE"/>
    <property type="match status" value="1"/>
</dbReference>
<evidence type="ECO:0000259" key="4">
    <source>
        <dbReference type="PROSITE" id="PS50043"/>
    </source>
</evidence>
<dbReference type="InterPro" id="IPR016032">
    <property type="entry name" value="Sig_transdc_resp-reg_C-effctor"/>
</dbReference>
<feature type="domain" description="Response regulatory" evidence="5">
    <location>
        <begin position="11"/>
        <end position="127"/>
    </location>
</feature>
<evidence type="ECO:0000313" key="7">
    <source>
        <dbReference type="Proteomes" id="UP000501452"/>
    </source>
</evidence>
<sequence>MGAMMENGTIKILLVDDHTMFRQGLKEMLSTDEKMRIVGEASDGSEAVALADEEGPDVVILDVEMPGISAAETMEGLLGLSPAPKVLIVSMYDSPRLVRDLLGRGASGYLVKSASMEELLTAVRRAADGPQGRREENVILAVPRAVLERVKGGDEEGLSGREQEILLLAARGLSNRLIAASLHISEATVKRHLANVYEKMGVGSRGEASQKAMREGWITAGDLTRNDG</sequence>
<dbReference type="GO" id="GO:0000160">
    <property type="term" value="P:phosphorelay signal transduction system"/>
    <property type="evidence" value="ECO:0007669"/>
    <property type="project" value="InterPro"/>
</dbReference>
<dbReference type="GO" id="GO:0006355">
    <property type="term" value="P:regulation of DNA-templated transcription"/>
    <property type="evidence" value="ECO:0007669"/>
    <property type="project" value="InterPro"/>
</dbReference>
<dbReference type="InterPro" id="IPR001789">
    <property type="entry name" value="Sig_transdc_resp-reg_receiver"/>
</dbReference>
<name>A0A6G8QBS4_9ACTN</name>
<dbReference type="SMART" id="SM00448">
    <property type="entry name" value="REC"/>
    <property type="match status" value="1"/>
</dbReference>
<dbReference type="Proteomes" id="UP000501452">
    <property type="component" value="Chromosome"/>
</dbReference>
<dbReference type="PANTHER" id="PTHR43214">
    <property type="entry name" value="TWO-COMPONENT RESPONSE REGULATOR"/>
    <property type="match status" value="1"/>
</dbReference>
<dbReference type="AlphaFoldDB" id="A0A6G8QBS4"/>
<evidence type="ECO:0000256" key="2">
    <source>
        <dbReference type="ARBA" id="ARBA00023125"/>
    </source>
</evidence>
<dbReference type="SUPFAM" id="SSF52172">
    <property type="entry name" value="CheY-like"/>
    <property type="match status" value="1"/>
</dbReference>
<keyword evidence="7" id="KW-1185">Reference proteome</keyword>
<evidence type="ECO:0000256" key="1">
    <source>
        <dbReference type="ARBA" id="ARBA00022553"/>
    </source>
</evidence>
<evidence type="ECO:0000259" key="5">
    <source>
        <dbReference type="PROSITE" id="PS50110"/>
    </source>
</evidence>
<dbReference type="InterPro" id="IPR000792">
    <property type="entry name" value="Tscrpt_reg_LuxR_C"/>
</dbReference>
<reference evidence="6 7" key="1">
    <citation type="submission" date="2019-10" db="EMBL/GenBank/DDBJ databases">
        <title>Rubrobacter sp nov SCSIO 52090 isolated from a deep-sea sediment in the South China Sea.</title>
        <authorList>
            <person name="Chen R.W."/>
        </authorList>
    </citation>
    <scope>NUCLEOTIDE SEQUENCE [LARGE SCALE GENOMIC DNA]</scope>
    <source>
        <strain evidence="6 7">SCSIO 52909</strain>
    </source>
</reference>